<sequence>GDEITTVGGVIGTIVHLTGDRITIKSGETRIEVERSKIMKVNSEG</sequence>
<reference evidence="1" key="1">
    <citation type="submission" date="2018-05" db="EMBL/GenBank/DDBJ databases">
        <authorList>
            <person name="Lanie J.A."/>
            <person name="Ng W.-L."/>
            <person name="Kazmierczak K.M."/>
            <person name="Andrzejewski T.M."/>
            <person name="Davidsen T.M."/>
            <person name="Wayne K.J."/>
            <person name="Tettelin H."/>
            <person name="Glass J.I."/>
            <person name="Rusch D."/>
            <person name="Podicherti R."/>
            <person name="Tsui H.-C.T."/>
            <person name="Winkler M.E."/>
        </authorList>
    </citation>
    <scope>NUCLEOTIDE SEQUENCE</scope>
</reference>
<dbReference type="InterPro" id="IPR003849">
    <property type="entry name" value="Preprotein_translocase_YajC"/>
</dbReference>
<dbReference type="EMBL" id="UINC01222670">
    <property type="protein sequence ID" value="SVE51551.1"/>
    <property type="molecule type" value="Genomic_DNA"/>
</dbReference>
<dbReference type="Pfam" id="PF02699">
    <property type="entry name" value="YajC"/>
    <property type="match status" value="1"/>
</dbReference>
<gene>
    <name evidence="1" type="ORF">METZ01_LOCUS504405</name>
</gene>
<feature type="non-terminal residue" evidence="1">
    <location>
        <position position="1"/>
    </location>
</feature>
<protein>
    <recommendedName>
        <fullName evidence="2">Preprotein translocase subunit YajC</fullName>
    </recommendedName>
</protein>
<proteinExistence type="predicted"/>
<dbReference type="AlphaFoldDB" id="A0A383E492"/>
<organism evidence="1">
    <name type="scientific">marine metagenome</name>
    <dbReference type="NCBI Taxonomy" id="408172"/>
    <lineage>
        <taxon>unclassified sequences</taxon>
        <taxon>metagenomes</taxon>
        <taxon>ecological metagenomes</taxon>
    </lineage>
</organism>
<accession>A0A383E492</accession>
<evidence type="ECO:0008006" key="2">
    <source>
        <dbReference type="Google" id="ProtNLM"/>
    </source>
</evidence>
<name>A0A383E492_9ZZZZ</name>
<evidence type="ECO:0000313" key="1">
    <source>
        <dbReference type="EMBL" id="SVE51551.1"/>
    </source>
</evidence>